<feature type="transmembrane region" description="Helical" evidence="1">
    <location>
        <begin position="317"/>
        <end position="339"/>
    </location>
</feature>
<feature type="transmembrane region" description="Helical" evidence="1">
    <location>
        <begin position="279"/>
        <end position="297"/>
    </location>
</feature>
<protein>
    <recommendedName>
        <fullName evidence="4">DUF3307 domain-containing protein</fullName>
    </recommendedName>
</protein>
<evidence type="ECO:0000313" key="2">
    <source>
        <dbReference type="EMBL" id="SDK77830.1"/>
    </source>
</evidence>
<keyword evidence="1" id="KW-0812">Transmembrane</keyword>
<dbReference type="OrthoDB" id="5122730at2"/>
<keyword evidence="1" id="KW-1133">Transmembrane helix</keyword>
<dbReference type="EMBL" id="FNFK01000064">
    <property type="protein sequence ID" value="SDK77830.1"/>
    <property type="molecule type" value="Genomic_DNA"/>
</dbReference>
<feature type="transmembrane region" description="Helical" evidence="1">
    <location>
        <begin position="56"/>
        <end position="77"/>
    </location>
</feature>
<reference evidence="3" key="1">
    <citation type="submission" date="2016-10" db="EMBL/GenBank/DDBJ databases">
        <authorList>
            <person name="Varghese N."/>
            <person name="Submissions S."/>
        </authorList>
    </citation>
    <scope>NUCLEOTIDE SEQUENCE [LARGE SCALE GENOMIC DNA]</scope>
    <source>
        <strain evidence="3">DSM 19181</strain>
    </source>
</reference>
<feature type="transmembrane region" description="Helical" evidence="1">
    <location>
        <begin position="107"/>
        <end position="128"/>
    </location>
</feature>
<accession>A0A1G9ENY4</accession>
<feature type="transmembrane region" description="Helical" evidence="1">
    <location>
        <begin position="134"/>
        <end position="150"/>
    </location>
</feature>
<evidence type="ECO:0000256" key="1">
    <source>
        <dbReference type="SAM" id="Phobius"/>
    </source>
</evidence>
<gene>
    <name evidence="2" type="ORF">SAMN04488098_10645</name>
</gene>
<dbReference type="RefSeq" id="WP_091268610.1">
    <property type="nucleotide sequence ID" value="NZ_FNFK01000064.1"/>
</dbReference>
<feature type="transmembrane region" description="Helical" evidence="1">
    <location>
        <begin position="6"/>
        <end position="23"/>
    </location>
</feature>
<evidence type="ECO:0000313" key="3">
    <source>
        <dbReference type="Proteomes" id="UP000199433"/>
    </source>
</evidence>
<dbReference type="AlphaFoldDB" id="A0A1G9ENY4"/>
<sequence>MIIESLIAHLIGYFYFTKYPTFLAHSKNEKGHSQYSWGIFFTSLVVFGLIDDIGDYLPWLSISIGLVLGHALFKHYIMQAIDLFMSSTIQYNASHALQTFYRKNGQIIAFAFHQMLFIFWILGLNQFLYELSEPSIQLFFIIIASGILLLKSQVSVQWIQTHKKTVGQTLASYVVLSAIVLFFSQLILSVLSPLQLNPVRFMMTGELTDPYLLFIRFVLILLLLMRPANLLIRTLSVQYDPKGTRKTLVEETTETDRTPEKGESGFKGAGAMIGNLERILIFLSFLNGSLLSIVAILSIKAFARYKLIADDPYFSEYFVIGTMLSVLITFLSYLILIGLSAF</sequence>
<keyword evidence="1" id="KW-0472">Membrane</keyword>
<keyword evidence="3" id="KW-1185">Reference proteome</keyword>
<feature type="transmembrane region" description="Helical" evidence="1">
    <location>
        <begin position="211"/>
        <end position="232"/>
    </location>
</feature>
<evidence type="ECO:0008006" key="4">
    <source>
        <dbReference type="Google" id="ProtNLM"/>
    </source>
</evidence>
<proteinExistence type="predicted"/>
<feature type="transmembrane region" description="Helical" evidence="1">
    <location>
        <begin position="170"/>
        <end position="191"/>
    </location>
</feature>
<name>A0A1G9ENY4_9LACT</name>
<organism evidence="2 3">
    <name type="scientific">Alkalibacterium thalassium</name>
    <dbReference type="NCBI Taxonomy" id="426701"/>
    <lineage>
        <taxon>Bacteria</taxon>
        <taxon>Bacillati</taxon>
        <taxon>Bacillota</taxon>
        <taxon>Bacilli</taxon>
        <taxon>Lactobacillales</taxon>
        <taxon>Carnobacteriaceae</taxon>
        <taxon>Alkalibacterium</taxon>
    </lineage>
</organism>
<dbReference type="Proteomes" id="UP000199433">
    <property type="component" value="Unassembled WGS sequence"/>
</dbReference>
<dbReference type="STRING" id="426701.SAMN04488098_10645"/>